<evidence type="ECO:0000256" key="2">
    <source>
        <dbReference type="ARBA" id="ARBA00006275"/>
    </source>
</evidence>
<evidence type="ECO:0000313" key="8">
    <source>
        <dbReference type="EMBL" id="RZS75830.1"/>
    </source>
</evidence>
<accession>A0A4Q7N4C2</accession>
<comment type="similarity">
    <text evidence="2">Belongs to the SusD family.</text>
</comment>
<dbReference type="RefSeq" id="WP_130540170.1">
    <property type="nucleotide sequence ID" value="NZ_SGXA01000001.1"/>
</dbReference>
<keyword evidence="9" id="KW-1185">Reference proteome</keyword>
<gene>
    <name evidence="8" type="ORF">EV199_1705</name>
</gene>
<dbReference type="Gene3D" id="1.25.40.390">
    <property type="match status" value="1"/>
</dbReference>
<dbReference type="Gene3D" id="1.25.40.900">
    <property type="match status" value="1"/>
</dbReference>
<evidence type="ECO:0000256" key="5">
    <source>
        <dbReference type="ARBA" id="ARBA00023237"/>
    </source>
</evidence>
<sequence>MNIRTQYLGWLLLLVLTGSSCKKWLDVNPKSNVTEQKLFESEQGFKDALTGVYVQLGARPYYGKEFTMAFMDVIAQNYNITSNFHNYYNTIQYNYKDVNTRLKIDSFWICGYKAIANINNILEAIDGKKGIFSGNNYRIVKGEALGLRALLHFDLLRAFGPIPAAGNAATAIPYMTKFAMNIEPSKTASEVMELCMKDLNEATELLSVNKTLVNGVEDGFLSYTRNHFNYWAVTGLKARISLWRGDLPNAYTWAKEVIDANVFPWVSSTALSTITLASRTFHTEHLFSVYISNLKDINTEIFRASSGNNLLNTTTAKLNTRFDVASGGSTDFRYVFLWKTDGSTSTKFPAKYLIDDLQYVGVGERRVPIIRLAEMYYIAAEASSNKDEKIGLINEVRTHRGLAALPLTLSDADVVAETFKEYKKEFYQEGQVFYYYKRLNMAKIDDTNIPGSEAVYVLPKPDDENEYNN</sequence>
<evidence type="ECO:0000256" key="3">
    <source>
        <dbReference type="ARBA" id="ARBA00022729"/>
    </source>
</evidence>
<keyword evidence="4" id="KW-0472">Membrane</keyword>
<dbReference type="InterPro" id="IPR011990">
    <property type="entry name" value="TPR-like_helical_dom_sf"/>
</dbReference>
<proteinExistence type="inferred from homology"/>
<organism evidence="8 9">
    <name type="scientific">Pseudobacter ginsenosidimutans</name>
    <dbReference type="NCBI Taxonomy" id="661488"/>
    <lineage>
        <taxon>Bacteria</taxon>
        <taxon>Pseudomonadati</taxon>
        <taxon>Bacteroidota</taxon>
        <taxon>Chitinophagia</taxon>
        <taxon>Chitinophagales</taxon>
        <taxon>Chitinophagaceae</taxon>
        <taxon>Pseudobacter</taxon>
    </lineage>
</organism>
<dbReference type="Gene3D" id="2.20.20.130">
    <property type="match status" value="1"/>
</dbReference>
<feature type="domain" description="RagB/SusD" evidence="6">
    <location>
        <begin position="355"/>
        <end position="440"/>
    </location>
</feature>
<feature type="domain" description="SusD-like N-terminal" evidence="7">
    <location>
        <begin position="23"/>
        <end position="240"/>
    </location>
</feature>
<keyword evidence="5" id="KW-0998">Cell outer membrane</keyword>
<dbReference type="GO" id="GO:0009279">
    <property type="term" value="C:cell outer membrane"/>
    <property type="evidence" value="ECO:0007669"/>
    <property type="project" value="UniProtKB-SubCell"/>
</dbReference>
<dbReference type="SUPFAM" id="SSF48452">
    <property type="entry name" value="TPR-like"/>
    <property type="match status" value="1"/>
</dbReference>
<dbReference type="Pfam" id="PF07980">
    <property type="entry name" value="SusD_RagB"/>
    <property type="match status" value="1"/>
</dbReference>
<dbReference type="PROSITE" id="PS51257">
    <property type="entry name" value="PROKAR_LIPOPROTEIN"/>
    <property type="match status" value="1"/>
</dbReference>
<dbReference type="AlphaFoldDB" id="A0A4Q7N4C2"/>
<comment type="caution">
    <text evidence="8">The sequence shown here is derived from an EMBL/GenBank/DDBJ whole genome shotgun (WGS) entry which is preliminary data.</text>
</comment>
<keyword evidence="3" id="KW-0732">Signal</keyword>
<dbReference type="InterPro" id="IPR033985">
    <property type="entry name" value="SusD-like_N"/>
</dbReference>
<evidence type="ECO:0000256" key="1">
    <source>
        <dbReference type="ARBA" id="ARBA00004442"/>
    </source>
</evidence>
<name>A0A4Q7N4C2_9BACT</name>
<dbReference type="InterPro" id="IPR012944">
    <property type="entry name" value="SusD_RagB_dom"/>
</dbReference>
<evidence type="ECO:0000259" key="6">
    <source>
        <dbReference type="Pfam" id="PF07980"/>
    </source>
</evidence>
<protein>
    <submittedName>
        <fullName evidence="8">SusD-like starch-binding protein associating with outer membrane</fullName>
    </submittedName>
</protein>
<comment type="subcellular location">
    <subcellularLocation>
        <location evidence="1">Cell outer membrane</location>
    </subcellularLocation>
</comment>
<evidence type="ECO:0000313" key="9">
    <source>
        <dbReference type="Proteomes" id="UP000293874"/>
    </source>
</evidence>
<evidence type="ECO:0000256" key="4">
    <source>
        <dbReference type="ARBA" id="ARBA00023136"/>
    </source>
</evidence>
<reference evidence="8 9" key="1">
    <citation type="submission" date="2019-02" db="EMBL/GenBank/DDBJ databases">
        <title>Genomic Encyclopedia of Type Strains, Phase IV (KMG-IV): sequencing the most valuable type-strain genomes for metagenomic binning, comparative biology and taxonomic classification.</title>
        <authorList>
            <person name="Goeker M."/>
        </authorList>
    </citation>
    <scope>NUCLEOTIDE SEQUENCE [LARGE SCALE GENOMIC DNA]</scope>
    <source>
        <strain evidence="8 9">DSM 18116</strain>
    </source>
</reference>
<dbReference type="Proteomes" id="UP000293874">
    <property type="component" value="Unassembled WGS sequence"/>
</dbReference>
<dbReference type="EMBL" id="SGXA01000001">
    <property type="protein sequence ID" value="RZS75830.1"/>
    <property type="molecule type" value="Genomic_DNA"/>
</dbReference>
<dbReference type="Pfam" id="PF14322">
    <property type="entry name" value="SusD-like_3"/>
    <property type="match status" value="1"/>
</dbReference>
<evidence type="ECO:0000259" key="7">
    <source>
        <dbReference type="Pfam" id="PF14322"/>
    </source>
</evidence>